<name>A0ABY4AKR3_9BURK</name>
<evidence type="ECO:0000259" key="2">
    <source>
        <dbReference type="Pfam" id="PF07331"/>
    </source>
</evidence>
<evidence type="ECO:0000313" key="4">
    <source>
        <dbReference type="Proteomes" id="UP000831607"/>
    </source>
</evidence>
<feature type="transmembrane region" description="Helical" evidence="1">
    <location>
        <begin position="75"/>
        <end position="106"/>
    </location>
</feature>
<evidence type="ECO:0000256" key="1">
    <source>
        <dbReference type="SAM" id="Phobius"/>
    </source>
</evidence>
<evidence type="ECO:0000313" key="3">
    <source>
        <dbReference type="EMBL" id="UOD50000.1"/>
    </source>
</evidence>
<proteinExistence type="predicted"/>
<feature type="transmembrane region" description="Helical" evidence="1">
    <location>
        <begin position="118"/>
        <end position="138"/>
    </location>
</feature>
<protein>
    <submittedName>
        <fullName evidence="3">Tripartite tricarboxylate transporter TctB family protein</fullName>
    </submittedName>
</protein>
<reference evidence="3 4" key="1">
    <citation type="submission" date="2020-11" db="EMBL/GenBank/DDBJ databases">
        <title>Algicoccus daihaiensis sp.nov., isolated from Daihai Lake in Inner Mongolia.</title>
        <authorList>
            <person name="Kai J."/>
        </authorList>
    </citation>
    <scope>NUCLEOTIDE SEQUENCE [LARGE SCALE GENOMIC DNA]</scope>
    <source>
        <strain evidence="4">f23</strain>
    </source>
</reference>
<accession>A0ABY4AKR3</accession>
<feature type="transmembrane region" description="Helical" evidence="1">
    <location>
        <begin position="9"/>
        <end position="28"/>
    </location>
</feature>
<dbReference type="EMBL" id="CP063982">
    <property type="protein sequence ID" value="UOD50000.1"/>
    <property type="molecule type" value="Genomic_DNA"/>
</dbReference>
<feature type="domain" description="DUF1468" evidence="2">
    <location>
        <begin position="10"/>
        <end position="141"/>
    </location>
</feature>
<dbReference type="InterPro" id="IPR009936">
    <property type="entry name" value="DUF1468"/>
</dbReference>
<dbReference type="RefSeq" id="WP_256462160.1">
    <property type="nucleotide sequence ID" value="NZ_CP063982.1"/>
</dbReference>
<organism evidence="3 4">
    <name type="scientific">Orrella daihaiensis</name>
    <dbReference type="NCBI Taxonomy" id="2782176"/>
    <lineage>
        <taxon>Bacteria</taxon>
        <taxon>Pseudomonadati</taxon>
        <taxon>Pseudomonadota</taxon>
        <taxon>Betaproteobacteria</taxon>
        <taxon>Burkholderiales</taxon>
        <taxon>Alcaligenaceae</taxon>
        <taxon>Orrella</taxon>
    </lineage>
</organism>
<sequence length="147" mass="16099">MIKKDLRDLLGGLLMIAIGGFAVIYGQRYEMGQLQQMGPGYFPVVLGSILALLGVFIAVPALFRTGTAIEVQWKSLFWVSASLILFAGLLNIVGVIFATMICVLTSSMASTLPWRKKLILAASIALLTYLIFSLGLGMQFPLWPWSR</sequence>
<keyword evidence="1" id="KW-0812">Transmembrane</keyword>
<keyword evidence="4" id="KW-1185">Reference proteome</keyword>
<dbReference type="Pfam" id="PF07331">
    <property type="entry name" value="TctB"/>
    <property type="match status" value="1"/>
</dbReference>
<dbReference type="Proteomes" id="UP000831607">
    <property type="component" value="Chromosome"/>
</dbReference>
<feature type="transmembrane region" description="Helical" evidence="1">
    <location>
        <begin position="40"/>
        <end position="63"/>
    </location>
</feature>
<keyword evidence="1" id="KW-0472">Membrane</keyword>
<keyword evidence="1" id="KW-1133">Transmembrane helix</keyword>
<gene>
    <name evidence="3" type="ORF">DHf2319_11245</name>
</gene>